<dbReference type="AlphaFoldDB" id="U2EE37"/>
<dbReference type="InterPro" id="IPR025510">
    <property type="entry name" value="DUF4397"/>
</dbReference>
<evidence type="ECO:0000313" key="3">
    <source>
        <dbReference type="Proteomes" id="UP000005707"/>
    </source>
</evidence>
<reference evidence="2 3" key="2">
    <citation type="journal article" date="2013" name="PLoS ONE">
        <title>INDIGO - INtegrated Data Warehouse of MIcrobial GenOmes with Examples from the Red Sea Extremophiles.</title>
        <authorList>
            <person name="Alam I."/>
            <person name="Antunes A."/>
            <person name="Kamau A.A."/>
            <person name="Ba Alawi W."/>
            <person name="Kalkatawi M."/>
            <person name="Stingl U."/>
            <person name="Bajic V.B."/>
        </authorList>
    </citation>
    <scope>NUCLEOTIDE SEQUENCE [LARGE SCALE GENOMIC DNA]</scope>
    <source>
        <strain evidence="2 3">SSD-17B</strain>
    </source>
</reference>
<keyword evidence="3" id="KW-1185">Reference proteome</keyword>
<sequence length="440" mass="51464">MYNDTVRPRRSFVRLLHAAVKTPAVDVYVNNRPVARGLKYKAYTDYLQLPPGNYNVEVYPAGEKQTPAINQKLRVEPQTIYTVAAVNDLEQLKLFPIEDFDGLDLSEFYTFPYGMGQSPQKPAQGVGPIGPYGPVGPEFDGVNRAHDDKDYILPYKEKQDNDKKYEQSTMKSNTKKNEYKTLPMDYQEQMPEHMMKEYGPYESCKMNQYPYKHPQMKSMPYGMEGGYDMNKPYPQKQHNYDMMDDYDKKPSYMKPMHYGKPNPEMMHEYNMSPKCCIDHGYDMHNQYPQMKEDMMYSHNGHEMMTPLEPDTDMMNGYNGMYDTQAPQMMPYDMMNNQHQMGMHEGYPDQMMPYDMMNNQHQMGMQEGYQNQMMPYMNQSCNGPMCGLNNNPKSKKPWPYKQAPLCPRPMHMNGYGKMPGNGHPNMMMDMDQNRSFRGGRR</sequence>
<feature type="domain" description="DUF4397" evidence="1">
    <location>
        <begin position="11"/>
        <end position="100"/>
    </location>
</feature>
<name>U2EE37_9MOLU</name>
<protein>
    <recommendedName>
        <fullName evidence="1">DUF4397 domain-containing protein</fullName>
    </recommendedName>
</protein>
<proteinExistence type="predicted"/>
<dbReference type="InParanoid" id="U2EE37"/>
<organism evidence="2 3">
    <name type="scientific">Haloplasma contractile SSD-17B</name>
    <dbReference type="NCBI Taxonomy" id="1033810"/>
    <lineage>
        <taxon>Bacteria</taxon>
        <taxon>Bacillati</taxon>
        <taxon>Mycoplasmatota</taxon>
        <taxon>Mollicutes</taxon>
        <taxon>Haloplasmatales</taxon>
        <taxon>Haloplasmataceae</taxon>
        <taxon>Haloplasma</taxon>
    </lineage>
</organism>
<reference evidence="2 3" key="1">
    <citation type="journal article" date="2011" name="J. Bacteriol.">
        <title>Genome sequence of Haloplasma contractile, an unusual contractile bacterium from a deep-sea anoxic brine lake.</title>
        <authorList>
            <person name="Antunes A."/>
            <person name="Alam I."/>
            <person name="El Dorry H."/>
            <person name="Siam R."/>
            <person name="Robertson A."/>
            <person name="Bajic V.B."/>
            <person name="Stingl U."/>
        </authorList>
    </citation>
    <scope>NUCLEOTIDE SEQUENCE [LARGE SCALE GENOMIC DNA]</scope>
    <source>
        <strain evidence="2 3">SSD-17B</strain>
    </source>
</reference>
<evidence type="ECO:0000313" key="2">
    <source>
        <dbReference type="EMBL" id="ERJ12976.1"/>
    </source>
</evidence>
<dbReference type="EMBL" id="AFNU02000002">
    <property type="protein sequence ID" value="ERJ12976.1"/>
    <property type="molecule type" value="Genomic_DNA"/>
</dbReference>
<dbReference type="RefSeq" id="WP_008827013.1">
    <property type="nucleotide sequence ID" value="NZ_AFNU02000002.1"/>
</dbReference>
<comment type="caution">
    <text evidence="2">The sequence shown here is derived from an EMBL/GenBank/DDBJ whole genome shotgun (WGS) entry which is preliminary data.</text>
</comment>
<dbReference type="STRING" id="1033810.HLPCO_000575"/>
<dbReference type="Proteomes" id="UP000005707">
    <property type="component" value="Unassembled WGS sequence"/>
</dbReference>
<dbReference type="Pfam" id="PF14344">
    <property type="entry name" value="DUF4397"/>
    <property type="match status" value="1"/>
</dbReference>
<evidence type="ECO:0000259" key="1">
    <source>
        <dbReference type="Pfam" id="PF14344"/>
    </source>
</evidence>
<accession>U2EE37</accession>
<gene>
    <name evidence="2" type="ORF">HLPCO_000575</name>
</gene>
<dbReference type="OrthoDB" id="9783299at2"/>